<name>A0AC34PXZ9_9BILA</name>
<evidence type="ECO:0000313" key="2">
    <source>
        <dbReference type="WBParaSite" id="JU765_v2.g11065.t1"/>
    </source>
</evidence>
<evidence type="ECO:0000313" key="1">
    <source>
        <dbReference type="Proteomes" id="UP000887576"/>
    </source>
</evidence>
<accession>A0AC34PXZ9</accession>
<protein>
    <submittedName>
        <fullName evidence="2">Cyclin-like domain-containing protein</fullName>
    </submittedName>
</protein>
<sequence>MMAGDCEDWPTFEASNLEFNMAEVRRFSTRLMMQGENPDISKADLNKNKDISDKNRKVLGAQNASSFVSNFTKKKIIVDEVDKKERKAEIIKVETVTVKKAVVRKDSSCLLPEEFEDIGHHLHFLEQQRALPITFLDNSVVSARMRQILVDWMMMVHERFGLEHETFHLGVTLLDRCFYVMKNIKKGDLQLLAATCMFLASKYEEVSIPHIGDFVYMADNSFTAKDMFRIESKIFAACHFNVNFPLAVTFLRRYRYYLDNSKTAHFYSKMIMDLAHFDAILCCKLPSIIAICANYLSYVLVGTDFPFSILSTIGFTKSKVLHESSDFVDRVISFMSSKKDSALRRKYGRIQISMDLTDEQKNRLLALKFN</sequence>
<organism evidence="1 2">
    <name type="scientific">Panagrolaimus sp. JU765</name>
    <dbReference type="NCBI Taxonomy" id="591449"/>
    <lineage>
        <taxon>Eukaryota</taxon>
        <taxon>Metazoa</taxon>
        <taxon>Ecdysozoa</taxon>
        <taxon>Nematoda</taxon>
        <taxon>Chromadorea</taxon>
        <taxon>Rhabditida</taxon>
        <taxon>Tylenchina</taxon>
        <taxon>Panagrolaimomorpha</taxon>
        <taxon>Panagrolaimoidea</taxon>
        <taxon>Panagrolaimidae</taxon>
        <taxon>Panagrolaimus</taxon>
    </lineage>
</organism>
<proteinExistence type="predicted"/>
<dbReference type="WBParaSite" id="JU765_v2.g11065.t1">
    <property type="protein sequence ID" value="JU765_v2.g11065.t1"/>
    <property type="gene ID" value="JU765_v2.g11065"/>
</dbReference>
<reference evidence="2" key="1">
    <citation type="submission" date="2022-11" db="UniProtKB">
        <authorList>
            <consortium name="WormBaseParasite"/>
        </authorList>
    </citation>
    <scope>IDENTIFICATION</scope>
</reference>
<dbReference type="Proteomes" id="UP000887576">
    <property type="component" value="Unplaced"/>
</dbReference>